<dbReference type="SUPFAM" id="SSF54292">
    <property type="entry name" value="2Fe-2S ferredoxin-like"/>
    <property type="match status" value="1"/>
</dbReference>
<keyword evidence="3" id="KW-0479">Metal-binding</keyword>
<dbReference type="PANTHER" id="PTHR23426">
    <property type="entry name" value="FERREDOXIN/ADRENODOXIN"/>
    <property type="match status" value="1"/>
</dbReference>
<evidence type="ECO:0000256" key="2">
    <source>
        <dbReference type="ARBA" id="ARBA00022714"/>
    </source>
</evidence>
<dbReference type="Proteomes" id="UP000028411">
    <property type="component" value="Unassembled WGS sequence"/>
</dbReference>
<dbReference type="PRINTS" id="PR00355">
    <property type="entry name" value="ADRENODOXIN"/>
</dbReference>
<dbReference type="PATRIC" id="fig|46429.4.peg.1197"/>
<evidence type="ECO:0000256" key="6">
    <source>
        <dbReference type="ARBA" id="ARBA00034078"/>
    </source>
</evidence>
<dbReference type="Pfam" id="PF00111">
    <property type="entry name" value="Fer2"/>
    <property type="match status" value="1"/>
</dbReference>
<name>A0A081RGV4_SPHCR</name>
<dbReference type="PANTHER" id="PTHR23426:SF65">
    <property type="entry name" value="FERREDOXIN-2, MITOCHONDRIAL"/>
    <property type="match status" value="1"/>
</dbReference>
<evidence type="ECO:0000256" key="1">
    <source>
        <dbReference type="ARBA" id="ARBA00010914"/>
    </source>
</evidence>
<gene>
    <name evidence="8" type="ORF">BV95_01235</name>
</gene>
<evidence type="ECO:0000313" key="9">
    <source>
        <dbReference type="Proteomes" id="UP000028411"/>
    </source>
</evidence>
<dbReference type="PROSITE" id="PS51085">
    <property type="entry name" value="2FE2S_FER_2"/>
    <property type="match status" value="1"/>
</dbReference>
<accession>A0A081RGV4</accession>
<dbReference type="InterPro" id="IPR018298">
    <property type="entry name" value="Adrenodoxin_Fe-S_BS"/>
</dbReference>
<dbReference type="GO" id="GO:0140647">
    <property type="term" value="P:P450-containing electron transport chain"/>
    <property type="evidence" value="ECO:0007669"/>
    <property type="project" value="InterPro"/>
</dbReference>
<reference evidence="8 9" key="1">
    <citation type="submission" date="2014-02" db="EMBL/GenBank/DDBJ databases">
        <title>Whole genome sequence of Sphingobium chlorophenolicum NBRC 16172.</title>
        <authorList>
            <person name="Gan H.M."/>
            <person name="Gan H.Y."/>
            <person name="Chew T.H."/>
            <person name="Savka M.A."/>
        </authorList>
    </citation>
    <scope>NUCLEOTIDE SEQUENCE [LARGE SCALE GENOMIC DNA]</scope>
    <source>
        <strain evidence="8 9">NBRC 16172</strain>
    </source>
</reference>
<organism evidence="8 9">
    <name type="scientific">Sphingobium chlorophenolicum</name>
    <dbReference type="NCBI Taxonomy" id="46429"/>
    <lineage>
        <taxon>Bacteria</taxon>
        <taxon>Pseudomonadati</taxon>
        <taxon>Pseudomonadota</taxon>
        <taxon>Alphaproteobacteria</taxon>
        <taxon>Sphingomonadales</taxon>
        <taxon>Sphingomonadaceae</taxon>
        <taxon>Sphingobium</taxon>
    </lineage>
</organism>
<keyword evidence="4" id="KW-0408">Iron</keyword>
<proteinExistence type="inferred from homology"/>
<protein>
    <submittedName>
        <fullName evidence="8">Ferredoxin</fullName>
    </submittedName>
</protein>
<comment type="caution">
    <text evidence="8">The sequence shown here is derived from an EMBL/GenBank/DDBJ whole genome shotgun (WGS) entry which is preliminary data.</text>
</comment>
<evidence type="ECO:0000256" key="3">
    <source>
        <dbReference type="ARBA" id="ARBA00022723"/>
    </source>
</evidence>
<comment type="cofactor">
    <cofactor evidence="6">
        <name>[2Fe-2S] cluster</name>
        <dbReference type="ChEBI" id="CHEBI:190135"/>
    </cofactor>
</comment>
<dbReference type="GO" id="GO:0009055">
    <property type="term" value="F:electron transfer activity"/>
    <property type="evidence" value="ECO:0007669"/>
    <property type="project" value="TreeGrafter"/>
</dbReference>
<sequence>MMSVPVNRINAFPSRRAGSKGNTMVHVTFITPSGVATTLDGDVGQSVMDIGKRAGVENIIGECGGSAACATCHVHVDPAWIDLVGPPSDDEWDMLDFAHGKRADSRLSCQIRLRPALDGLIVHTPERQG</sequence>
<dbReference type="CDD" id="cd00207">
    <property type="entry name" value="fer2"/>
    <property type="match status" value="1"/>
</dbReference>
<keyword evidence="5" id="KW-0411">Iron-sulfur</keyword>
<dbReference type="InterPro" id="IPR001041">
    <property type="entry name" value="2Fe-2S_ferredoxin-type"/>
</dbReference>
<evidence type="ECO:0000313" key="8">
    <source>
        <dbReference type="EMBL" id="KEQ54427.1"/>
    </source>
</evidence>
<dbReference type="EMBL" id="JFHR01000010">
    <property type="protein sequence ID" value="KEQ54427.1"/>
    <property type="molecule type" value="Genomic_DNA"/>
</dbReference>
<dbReference type="eggNOG" id="COG0633">
    <property type="taxonomic scope" value="Bacteria"/>
</dbReference>
<evidence type="ECO:0000256" key="4">
    <source>
        <dbReference type="ARBA" id="ARBA00023004"/>
    </source>
</evidence>
<keyword evidence="2" id="KW-0001">2Fe-2S</keyword>
<evidence type="ECO:0000259" key="7">
    <source>
        <dbReference type="PROSITE" id="PS51085"/>
    </source>
</evidence>
<feature type="domain" description="2Fe-2S ferredoxin-type" evidence="7">
    <location>
        <begin position="25"/>
        <end position="128"/>
    </location>
</feature>
<dbReference type="InterPro" id="IPR036010">
    <property type="entry name" value="2Fe-2S_ferredoxin-like_sf"/>
</dbReference>
<dbReference type="PROSITE" id="PS00814">
    <property type="entry name" value="ADX"/>
    <property type="match status" value="1"/>
</dbReference>
<dbReference type="GO" id="GO:0051537">
    <property type="term" value="F:2 iron, 2 sulfur cluster binding"/>
    <property type="evidence" value="ECO:0007669"/>
    <property type="project" value="UniProtKB-KW"/>
</dbReference>
<evidence type="ECO:0000256" key="5">
    <source>
        <dbReference type="ARBA" id="ARBA00023014"/>
    </source>
</evidence>
<dbReference type="Gene3D" id="3.10.20.30">
    <property type="match status" value="1"/>
</dbReference>
<dbReference type="InterPro" id="IPR001055">
    <property type="entry name" value="Adrenodoxin-like"/>
</dbReference>
<dbReference type="AlphaFoldDB" id="A0A081RGV4"/>
<comment type="similarity">
    <text evidence="1">Belongs to the adrenodoxin/putidaredoxin family.</text>
</comment>
<dbReference type="GO" id="GO:0046872">
    <property type="term" value="F:metal ion binding"/>
    <property type="evidence" value="ECO:0007669"/>
    <property type="project" value="UniProtKB-KW"/>
</dbReference>
<dbReference type="InterPro" id="IPR012675">
    <property type="entry name" value="Beta-grasp_dom_sf"/>
</dbReference>